<dbReference type="OrthoDB" id="4548523at2"/>
<dbReference type="EMBL" id="JDYK01000018">
    <property type="protein sequence ID" value="EWS80144.1"/>
    <property type="molecule type" value="Genomic_DNA"/>
</dbReference>
<reference evidence="1 2" key="1">
    <citation type="submission" date="2014-02" db="EMBL/GenBank/DDBJ databases">
        <title>Genome sequence of Brachybacterium phenoliresistens strain W13A50.</title>
        <authorList>
            <person name="Wang X."/>
        </authorList>
    </citation>
    <scope>NUCLEOTIDE SEQUENCE [LARGE SCALE GENOMIC DNA]</scope>
    <source>
        <strain evidence="1 2">W13A50</strain>
    </source>
</reference>
<accession>Z9JPP2</accession>
<dbReference type="RefSeq" id="WP_038373734.1">
    <property type="nucleotide sequence ID" value="NZ_BAAAOW010000004.1"/>
</dbReference>
<dbReference type="STRING" id="396014.BF93_04690"/>
<organism evidence="1 2">
    <name type="scientific">Brachybacterium phenoliresistens</name>
    <dbReference type="NCBI Taxonomy" id="396014"/>
    <lineage>
        <taxon>Bacteria</taxon>
        <taxon>Bacillati</taxon>
        <taxon>Actinomycetota</taxon>
        <taxon>Actinomycetes</taxon>
        <taxon>Micrococcales</taxon>
        <taxon>Dermabacteraceae</taxon>
        <taxon>Brachybacterium</taxon>
    </lineage>
</organism>
<evidence type="ECO:0000313" key="1">
    <source>
        <dbReference type="EMBL" id="EWS80144.1"/>
    </source>
</evidence>
<proteinExistence type="predicted"/>
<sequence length="191" mass="20703">MGFLTPETTDERDALATFASQQVRQLATALHGLTPEQIRETPSASAMSLGMLARHAILMAEGAALHIAAAPEMGSPAPRTPEQYQAEGGITPEAVREGDTAESLIAELRTAADALEAAIRAADPDEKGPFPDQPWFEGRKLWTVRWYAMHQIEEHARHAGHADIIRESIDAKGTYELNALAEGGTWPPEGW</sequence>
<dbReference type="SUPFAM" id="SSF109854">
    <property type="entry name" value="DinB/YfiT-like putative metalloenzymes"/>
    <property type="match status" value="1"/>
</dbReference>
<dbReference type="eggNOG" id="COG2318">
    <property type="taxonomic scope" value="Bacteria"/>
</dbReference>
<dbReference type="Gene3D" id="1.20.120.450">
    <property type="entry name" value="dinb family like domain"/>
    <property type="match status" value="1"/>
</dbReference>
<dbReference type="InterPro" id="IPR034660">
    <property type="entry name" value="DinB/YfiT-like"/>
</dbReference>
<dbReference type="Pfam" id="PF04978">
    <property type="entry name" value="MST"/>
    <property type="match status" value="1"/>
</dbReference>
<comment type="caution">
    <text evidence="1">The sequence shown here is derived from an EMBL/GenBank/DDBJ whole genome shotgun (WGS) entry which is preliminary data.</text>
</comment>
<evidence type="ECO:0008006" key="3">
    <source>
        <dbReference type="Google" id="ProtNLM"/>
    </source>
</evidence>
<evidence type="ECO:0000313" key="2">
    <source>
        <dbReference type="Proteomes" id="UP000023067"/>
    </source>
</evidence>
<dbReference type="HOGENOM" id="CLU_097062_1_0_11"/>
<gene>
    <name evidence="1" type="ORF">BF93_04690</name>
</gene>
<protein>
    <recommendedName>
        <fullName evidence="3">Mini-circle protein</fullName>
    </recommendedName>
</protein>
<dbReference type="Proteomes" id="UP000023067">
    <property type="component" value="Unassembled WGS sequence"/>
</dbReference>
<name>Z9JPP2_9MICO</name>
<dbReference type="PATRIC" id="fig|396014.3.peg.2969"/>
<dbReference type="AlphaFoldDB" id="Z9JPP2"/>
<dbReference type="InterPro" id="IPR007061">
    <property type="entry name" value="MST-like"/>
</dbReference>
<keyword evidence="2" id="KW-1185">Reference proteome</keyword>